<dbReference type="InterPro" id="IPR013766">
    <property type="entry name" value="Thioredoxin_domain"/>
</dbReference>
<dbReference type="InterPro" id="IPR036249">
    <property type="entry name" value="Thioredoxin-like_sf"/>
</dbReference>
<dbReference type="Pfam" id="PF13462">
    <property type="entry name" value="Thioredoxin_4"/>
    <property type="match status" value="1"/>
</dbReference>
<reference evidence="4 5" key="1">
    <citation type="submission" date="2019-08" db="EMBL/GenBank/DDBJ databases">
        <title>Hyperibacter terrae gen. nov., sp. nov. and Hyperibacter viscosus sp. nov., two new members in the family Rhodospirillaceae isolated from the rhizosphere of Hypericum perforatum.</title>
        <authorList>
            <person name="Noviana Z."/>
        </authorList>
    </citation>
    <scope>NUCLEOTIDE SEQUENCE [LARGE SCALE GENOMIC DNA]</scope>
    <source>
        <strain evidence="4 5">R5913</strain>
    </source>
</reference>
<dbReference type="OrthoDB" id="9780340at2"/>
<sequence>MATLRVPVTSLDHIEGSEDALVTLVEYGDFQCPHCAAAHPVVKRLQRHFGAKLRFVFRHFPLTEVHPLAAPAAEAAEFAAAHKRFWEMHDGIFDNQDRLGLPLLFTLAGSLALSAPALEQALAKGQYKAKVEQDFMGGVRSGVNGTPGFFINGRRYDGDYDYADMEDAIEATARNAATAR</sequence>
<feature type="domain" description="Thioredoxin" evidence="3">
    <location>
        <begin position="1"/>
        <end position="174"/>
    </location>
</feature>
<name>A0A5J6MP20_9PROT</name>
<dbReference type="InterPro" id="IPR012336">
    <property type="entry name" value="Thioredoxin-like_fold"/>
</dbReference>
<dbReference type="Gene3D" id="3.40.30.10">
    <property type="entry name" value="Glutaredoxin"/>
    <property type="match status" value="1"/>
</dbReference>
<evidence type="ECO:0000256" key="2">
    <source>
        <dbReference type="ARBA" id="ARBA00005791"/>
    </source>
</evidence>
<dbReference type="EMBL" id="CP042906">
    <property type="protein sequence ID" value="QEX18947.1"/>
    <property type="molecule type" value="Genomic_DNA"/>
</dbReference>
<accession>A0A5J6MP20</accession>
<dbReference type="PANTHER" id="PTHR13887">
    <property type="entry name" value="GLUTATHIONE S-TRANSFERASE KAPPA"/>
    <property type="match status" value="1"/>
</dbReference>
<evidence type="ECO:0000256" key="1">
    <source>
        <dbReference type="ARBA" id="ARBA00003565"/>
    </source>
</evidence>
<evidence type="ECO:0000259" key="3">
    <source>
        <dbReference type="PROSITE" id="PS51352"/>
    </source>
</evidence>
<organism evidence="4 5">
    <name type="scientific">Hypericibacter terrae</name>
    <dbReference type="NCBI Taxonomy" id="2602015"/>
    <lineage>
        <taxon>Bacteria</taxon>
        <taxon>Pseudomonadati</taxon>
        <taxon>Pseudomonadota</taxon>
        <taxon>Alphaproteobacteria</taxon>
        <taxon>Rhodospirillales</taxon>
        <taxon>Dongiaceae</taxon>
        <taxon>Hypericibacter</taxon>
    </lineage>
</organism>
<dbReference type="Proteomes" id="UP000326202">
    <property type="component" value="Chromosome"/>
</dbReference>
<evidence type="ECO:0000313" key="5">
    <source>
        <dbReference type="Proteomes" id="UP000326202"/>
    </source>
</evidence>
<evidence type="ECO:0000313" key="4">
    <source>
        <dbReference type="EMBL" id="QEX18947.1"/>
    </source>
</evidence>
<proteinExistence type="inferred from homology"/>
<dbReference type="PANTHER" id="PTHR13887:SF55">
    <property type="entry name" value="SLR0313 PROTEIN"/>
    <property type="match status" value="1"/>
</dbReference>
<dbReference type="KEGG" id="htq:FRZ44_42590"/>
<dbReference type="PROSITE" id="PS51352">
    <property type="entry name" value="THIOREDOXIN_2"/>
    <property type="match status" value="1"/>
</dbReference>
<dbReference type="SUPFAM" id="SSF52833">
    <property type="entry name" value="Thioredoxin-like"/>
    <property type="match status" value="1"/>
</dbReference>
<protein>
    <recommendedName>
        <fullName evidence="3">Thioredoxin domain-containing protein</fullName>
    </recommendedName>
</protein>
<dbReference type="AlphaFoldDB" id="A0A5J6MP20"/>
<comment type="function">
    <text evidence="1">May be required for disulfide bond formation in some proteins.</text>
</comment>
<dbReference type="RefSeq" id="WP_151179054.1">
    <property type="nucleotide sequence ID" value="NZ_CP042906.1"/>
</dbReference>
<comment type="similarity">
    <text evidence="2">Belongs to the thioredoxin family. DsbA subfamily.</text>
</comment>
<gene>
    <name evidence="4" type="ORF">FRZ44_42590</name>
</gene>
<keyword evidence="5" id="KW-1185">Reference proteome</keyword>